<name>A0ABC9TUG8_CLOSY</name>
<reference evidence="1 2" key="1">
    <citation type="submission" date="2013-07" db="EMBL/GenBank/DDBJ databases">
        <authorList>
            <person name="Weinstock G."/>
            <person name="Sodergren E."/>
            <person name="Wylie T."/>
            <person name="Fulton L."/>
            <person name="Fulton R."/>
            <person name="Fronick C."/>
            <person name="O'Laughlin M."/>
            <person name="Godfrey J."/>
            <person name="Miner T."/>
            <person name="Herter B."/>
            <person name="Appelbaum E."/>
            <person name="Cordes M."/>
            <person name="Lek S."/>
            <person name="Wollam A."/>
            <person name="Pepin K.H."/>
            <person name="Palsikar V.B."/>
            <person name="Mitreva M."/>
            <person name="Wilson R.K."/>
        </authorList>
    </citation>
    <scope>NUCLEOTIDE SEQUENCE [LARGE SCALE GENOMIC DNA]</scope>
    <source>
        <strain evidence="1 2">ATCC 14940</strain>
    </source>
</reference>
<comment type="caution">
    <text evidence="1">The sequence shown here is derived from an EMBL/GenBank/DDBJ whole genome shotgun (WGS) entry which is preliminary data.</text>
</comment>
<proteinExistence type="predicted"/>
<sequence>MSIRLSFSYTLPAAADPVKLFTEKRRASSPEHLSFSRRLFCNELFFLI</sequence>
<evidence type="ECO:0000313" key="1">
    <source>
        <dbReference type="EMBL" id="ERI75036.1"/>
    </source>
</evidence>
<accession>A0ABC9TUG8</accession>
<gene>
    <name evidence="1" type="ORF">CLOSYM_03472</name>
</gene>
<dbReference type="Proteomes" id="UP000016491">
    <property type="component" value="Unassembled WGS sequence"/>
</dbReference>
<dbReference type="AlphaFoldDB" id="A0ABC9TUG8"/>
<dbReference type="EMBL" id="AWSU01000272">
    <property type="protein sequence ID" value="ERI75036.1"/>
    <property type="molecule type" value="Genomic_DNA"/>
</dbReference>
<protein>
    <submittedName>
        <fullName evidence="1">Uncharacterized protein</fullName>
    </submittedName>
</protein>
<evidence type="ECO:0000313" key="2">
    <source>
        <dbReference type="Proteomes" id="UP000016491"/>
    </source>
</evidence>
<organism evidence="1 2">
    <name type="scientific">[Clostridium] symbiosum ATCC 14940</name>
    <dbReference type="NCBI Taxonomy" id="411472"/>
    <lineage>
        <taxon>Bacteria</taxon>
        <taxon>Bacillati</taxon>
        <taxon>Bacillota</taxon>
        <taxon>Clostridia</taxon>
        <taxon>Lachnospirales</taxon>
        <taxon>Lachnospiraceae</taxon>
        <taxon>Otoolea</taxon>
    </lineage>
</organism>